<comment type="caution">
    <text evidence="1">The sequence shown here is derived from an EMBL/GenBank/DDBJ whole genome shotgun (WGS) entry which is preliminary data.</text>
</comment>
<gene>
    <name evidence="1" type="ORF">LCGC14_2377140</name>
</gene>
<proteinExistence type="predicted"/>
<dbReference type="EMBL" id="LAZR01035169">
    <property type="protein sequence ID" value="KKL28235.1"/>
    <property type="molecule type" value="Genomic_DNA"/>
</dbReference>
<protein>
    <submittedName>
        <fullName evidence="1">Uncharacterized protein</fullName>
    </submittedName>
</protein>
<accession>A0A0F9C227</accession>
<organism evidence="1">
    <name type="scientific">marine sediment metagenome</name>
    <dbReference type="NCBI Taxonomy" id="412755"/>
    <lineage>
        <taxon>unclassified sequences</taxon>
        <taxon>metagenomes</taxon>
        <taxon>ecological metagenomes</taxon>
    </lineage>
</organism>
<reference evidence="1" key="1">
    <citation type="journal article" date="2015" name="Nature">
        <title>Complex archaea that bridge the gap between prokaryotes and eukaryotes.</title>
        <authorList>
            <person name="Spang A."/>
            <person name="Saw J.H."/>
            <person name="Jorgensen S.L."/>
            <person name="Zaremba-Niedzwiedzka K."/>
            <person name="Martijn J."/>
            <person name="Lind A.E."/>
            <person name="van Eijk R."/>
            <person name="Schleper C."/>
            <person name="Guy L."/>
            <person name="Ettema T.J."/>
        </authorList>
    </citation>
    <scope>NUCLEOTIDE SEQUENCE</scope>
</reference>
<feature type="non-terminal residue" evidence="1">
    <location>
        <position position="86"/>
    </location>
</feature>
<sequence>MVASDHFEPYTGEPDMQRLVSTLKKRPVDRVPNWEVLIEDKHIEKILGKYAGNSLAFGGDPAKGAGNKAERPMYPDDYIDLCNILG</sequence>
<name>A0A0F9C227_9ZZZZ</name>
<evidence type="ECO:0000313" key="1">
    <source>
        <dbReference type="EMBL" id="KKL28235.1"/>
    </source>
</evidence>
<dbReference type="AlphaFoldDB" id="A0A0F9C227"/>